<feature type="coiled-coil region" evidence="19">
    <location>
        <begin position="265"/>
        <end position="373"/>
    </location>
</feature>
<comment type="subunit">
    <text evidence="17">Homodimer. Interacts with myosin. Interacts with SIKE1 and both associate with the STRIPAK core complex composed of PP2A catalytic and scaffolding subunits, the striatins (PP2A regulatory subunits), the striatin-associated proteins MOB4, STRIP1 and STRIP2, PDCD10 and members of the STE20 kinases, such as STK24 and STK26. Interacts (via FHA domain) with STK3 (when phosphorylated); the interaction associates STK3 with the STRIPAK complex.</text>
</comment>
<keyword evidence="23" id="KW-1185">Reference proteome</keyword>
<dbReference type="InterPro" id="IPR000253">
    <property type="entry name" value="FHA_dom"/>
</dbReference>
<dbReference type="PANTHER" id="PTHR15715:SF22">
    <property type="entry name" value="SARCOLEMMAL MEMBRANE-ASSOCIATED PROTEIN"/>
    <property type="match status" value="1"/>
</dbReference>
<organism evidence="22 23">
    <name type="scientific">Zonotrichia albicollis</name>
    <name type="common">White-throated sparrow</name>
    <name type="synonym">Fringilla albicollis</name>
    <dbReference type="NCBI Taxonomy" id="44394"/>
    <lineage>
        <taxon>Eukaryota</taxon>
        <taxon>Metazoa</taxon>
        <taxon>Chordata</taxon>
        <taxon>Craniata</taxon>
        <taxon>Vertebrata</taxon>
        <taxon>Euteleostomi</taxon>
        <taxon>Archelosauria</taxon>
        <taxon>Archosauria</taxon>
        <taxon>Dinosauria</taxon>
        <taxon>Saurischia</taxon>
        <taxon>Theropoda</taxon>
        <taxon>Coelurosauria</taxon>
        <taxon>Aves</taxon>
        <taxon>Neognathae</taxon>
        <taxon>Neoaves</taxon>
        <taxon>Telluraves</taxon>
        <taxon>Australaves</taxon>
        <taxon>Passeriformes</taxon>
        <taxon>Passerellidae</taxon>
        <taxon>Zonotrichia</taxon>
    </lineage>
</organism>
<protein>
    <recommendedName>
        <fullName evidence="18">Sarcolemmal membrane-associated protein</fullName>
    </recommendedName>
</protein>
<dbReference type="GO" id="GO:0072659">
    <property type="term" value="P:protein localization to plasma membrane"/>
    <property type="evidence" value="ECO:0007669"/>
    <property type="project" value="TreeGrafter"/>
</dbReference>
<evidence type="ECO:0000313" key="22">
    <source>
        <dbReference type="Ensembl" id="ENSZALP00000021705.1"/>
    </source>
</evidence>
<evidence type="ECO:0000256" key="6">
    <source>
        <dbReference type="ARBA" id="ARBA00022692"/>
    </source>
</evidence>
<comment type="similarity">
    <text evidence="16">Belongs to the SLMAP family.</text>
</comment>
<feature type="coiled-coil region" evidence="19">
    <location>
        <begin position="492"/>
        <end position="795"/>
    </location>
</feature>
<dbReference type="Proteomes" id="UP000694413">
    <property type="component" value="Unassembled WGS sequence"/>
</dbReference>
<evidence type="ECO:0000256" key="4">
    <source>
        <dbReference type="ARBA" id="ARBA00022490"/>
    </source>
</evidence>
<evidence type="ECO:0000256" key="13">
    <source>
        <dbReference type="ARBA" id="ARBA00046294"/>
    </source>
</evidence>
<gene>
    <name evidence="22" type="primary">SLMAP</name>
</gene>
<evidence type="ECO:0000256" key="5">
    <source>
        <dbReference type="ARBA" id="ARBA00022553"/>
    </source>
</evidence>
<feature type="coiled-coil region" evidence="19">
    <location>
        <begin position="172"/>
        <end position="199"/>
    </location>
</feature>
<evidence type="ECO:0000256" key="14">
    <source>
        <dbReference type="ARBA" id="ARBA00057671"/>
    </source>
</evidence>
<dbReference type="CDD" id="cd21911">
    <property type="entry name" value="CC1_SLMAP"/>
    <property type="match status" value="1"/>
</dbReference>
<dbReference type="Pfam" id="PF00498">
    <property type="entry name" value="FHA"/>
    <property type="match status" value="1"/>
</dbReference>
<keyword evidence="5" id="KW-0597">Phosphoprotein</keyword>
<evidence type="ECO:0000256" key="20">
    <source>
        <dbReference type="SAM" id="MobiDB-lite"/>
    </source>
</evidence>
<evidence type="ECO:0000256" key="11">
    <source>
        <dbReference type="ARBA" id="ARBA00023136"/>
    </source>
</evidence>
<evidence type="ECO:0000256" key="19">
    <source>
        <dbReference type="SAM" id="Coils"/>
    </source>
</evidence>
<evidence type="ECO:0000256" key="16">
    <source>
        <dbReference type="ARBA" id="ARBA00061687"/>
    </source>
</evidence>
<dbReference type="InterPro" id="IPR008984">
    <property type="entry name" value="SMAD_FHA_dom_sf"/>
</dbReference>
<keyword evidence="8" id="KW-1133">Transmembrane helix</keyword>
<keyword evidence="3" id="KW-1003">Cell membrane</keyword>
<dbReference type="Gene3D" id="2.60.200.20">
    <property type="match status" value="1"/>
</dbReference>
<accession>A0A8D2NEZ1</accession>
<reference evidence="22" key="2">
    <citation type="submission" date="2025-09" db="UniProtKB">
        <authorList>
            <consortium name="Ensembl"/>
        </authorList>
    </citation>
    <scope>IDENTIFICATION</scope>
</reference>
<keyword evidence="10" id="KW-0496">Mitochondrion</keyword>
<evidence type="ECO:0000256" key="3">
    <source>
        <dbReference type="ARBA" id="ARBA00022475"/>
    </source>
</evidence>
<comment type="function">
    <text evidence="14">Associates with the striatin-interacting phosphatase and kinase (STRIPAK) core complex, forming the extended (SIKE1:SLMAP)STRIPAK complex. The (SIKE1:SLMAP)STRIPAK complex dephosphorylates STK3 leading to the inhibition of Hippo signaling and the control of cell growth. May play a role during myoblast fusion.</text>
</comment>
<evidence type="ECO:0000259" key="21">
    <source>
        <dbReference type="PROSITE" id="PS50006"/>
    </source>
</evidence>
<evidence type="ECO:0000256" key="17">
    <source>
        <dbReference type="ARBA" id="ARBA00066015"/>
    </source>
</evidence>
<dbReference type="FunFam" id="2.60.200.20:FF:000003">
    <property type="entry name" value="sarcolemmal membrane-associated protein isoform X2"/>
    <property type="match status" value="1"/>
</dbReference>
<reference evidence="22" key="1">
    <citation type="submission" date="2025-08" db="UniProtKB">
        <authorList>
            <consortium name="Ensembl"/>
        </authorList>
    </citation>
    <scope>IDENTIFICATION</scope>
</reference>
<evidence type="ECO:0000256" key="2">
    <source>
        <dbReference type="ARBA" id="ARBA00004389"/>
    </source>
</evidence>
<dbReference type="AlphaFoldDB" id="A0A8D2NEZ1"/>
<dbReference type="CDD" id="cd22679">
    <property type="entry name" value="FHA_SLMAP"/>
    <property type="match status" value="1"/>
</dbReference>
<keyword evidence="7" id="KW-0256">Endoplasmic reticulum</keyword>
<dbReference type="PANTHER" id="PTHR15715">
    <property type="entry name" value="CENTROSOMAL PROTEIN OF 170 KDA"/>
    <property type="match status" value="1"/>
</dbReference>
<dbReference type="InterPro" id="IPR051176">
    <property type="entry name" value="Cent_Immune-Sig_Mod"/>
</dbReference>
<evidence type="ECO:0000256" key="9">
    <source>
        <dbReference type="ARBA" id="ARBA00023054"/>
    </source>
</evidence>
<keyword evidence="6" id="KW-0812">Transmembrane</keyword>
<dbReference type="Ensembl" id="ENSZALT00000028293.1">
    <property type="protein sequence ID" value="ENSZALP00000021705.1"/>
    <property type="gene ID" value="ENSZALG00000016960.1"/>
</dbReference>
<evidence type="ECO:0000313" key="23">
    <source>
        <dbReference type="Proteomes" id="UP000694413"/>
    </source>
</evidence>
<dbReference type="PROSITE" id="PS50006">
    <property type="entry name" value="FHA_DOMAIN"/>
    <property type="match status" value="1"/>
</dbReference>
<keyword evidence="4" id="KW-0963">Cytoplasm</keyword>
<proteinExistence type="inferred from homology"/>
<dbReference type="GO" id="GO:0042383">
    <property type="term" value="C:sarcolemma"/>
    <property type="evidence" value="ECO:0007669"/>
    <property type="project" value="UniProtKB-SubCell"/>
</dbReference>
<evidence type="ECO:0000256" key="12">
    <source>
        <dbReference type="ARBA" id="ARBA00023212"/>
    </source>
</evidence>
<evidence type="ECO:0000256" key="8">
    <source>
        <dbReference type="ARBA" id="ARBA00022989"/>
    </source>
</evidence>
<evidence type="ECO:0000256" key="7">
    <source>
        <dbReference type="ARBA" id="ARBA00022824"/>
    </source>
</evidence>
<dbReference type="SUPFAM" id="SSF49879">
    <property type="entry name" value="SMAD/FHA domain"/>
    <property type="match status" value="1"/>
</dbReference>
<evidence type="ECO:0000256" key="1">
    <source>
        <dbReference type="ARBA" id="ARBA00004300"/>
    </source>
</evidence>
<name>A0A8D2NEZ1_ZONAL</name>
<dbReference type="GO" id="GO:0005813">
    <property type="term" value="C:centrosome"/>
    <property type="evidence" value="ECO:0007669"/>
    <property type="project" value="UniProtKB-SubCell"/>
</dbReference>
<evidence type="ECO:0000256" key="10">
    <source>
        <dbReference type="ARBA" id="ARBA00023128"/>
    </source>
</evidence>
<sequence>MPSALAIFTCRPNSHPFQERHVYLDEPVKIGRSVARCRPAQNNATFDCKVLSRNHALVWFDHKTGKFYLQDTKSSNGTFINSQRLSRGSEESPPCEIMSGDIIQFGVDVTENTRKVTHGCIVSTIKLFLPDGMEARLRSDVIHAPLPSPVDKVAANAPSMYSQELFQLSQYLQEALHREQMLEQKLATLQRLLAVTQEASDTSWQALIDEDRLLSRLEVMGNQLQACSKNQTEDSIRKELIALQEDKHNYETTAKESLRRVLQEKIEVVRKLSEVERSLSNTEDECTHLKEMNERTQEELRELANKYNGAVNEIKDLSDKLKVAEGRQEEIQQKGLAEKKELQHKIDEMEEREQELQAKIEALQADNDFTNERLTALQGIQVDDFIPKINGSTEKEHFLSKSGGDCTFIHQFIECQNKIIDEGHLTKVEETKLLKENQARVKESNDLSDTLSPSKEKSSDDTTDAQMDDQDLNEPIVKVALLKDELQGAQSETEAKQEIQQLHKELIEAQELARTSKQKCFELQALLEEERKAYRVQVEESNKQINALQAQLRRLQEEIENLRKEKENEISATRNELVSAQNEILSLQKVAEKAASERDTDISALQAELQTVRAELDRWRNDASDYEKEIVSLQSRFQLKCQQCEEQQREEASRLKDELDKLKAEWIALEAECVKLRKENSSLTSELQRQEKELSSSQKQSLALTSDISVLEMSRKELENQMGSLREKHQRDAASLKTQLSEAESQAKDFQKEYERTQTVLSELKAKYEVAEQQNQSLTEELKQCKENLKLLQEKGNNNCSWKAETNPSNCSMSLESLTEHLQT</sequence>
<keyword evidence="12" id="KW-0206">Cytoskeleton</keyword>
<comment type="subcellular location">
    <subcellularLocation>
        <location evidence="15">Cell membrane</location>
        <location evidence="15">Sarcolemma</location>
        <topology evidence="15">Single-pass type IV membrane protein</topology>
    </subcellularLocation>
    <subcellularLocation>
        <location evidence="1">Cytoplasm</location>
        <location evidence="1">Cytoskeleton</location>
        <location evidence="1">Microtubule organizing center</location>
        <location evidence="1">Centrosome</location>
    </subcellularLocation>
    <subcellularLocation>
        <location evidence="2">Endoplasmic reticulum membrane</location>
        <topology evidence="2">Single-pass membrane protein</topology>
    </subcellularLocation>
    <subcellularLocation>
        <location evidence="13">Mitochondrion membrane</location>
        <topology evidence="13">Single-pass type IV membrane protein</topology>
    </subcellularLocation>
</comment>
<dbReference type="SMART" id="SM00240">
    <property type="entry name" value="FHA"/>
    <property type="match status" value="1"/>
</dbReference>
<dbReference type="GO" id="GO:1900825">
    <property type="term" value="P:regulation of membrane depolarization during cardiac muscle cell action potential"/>
    <property type="evidence" value="ECO:0007669"/>
    <property type="project" value="TreeGrafter"/>
</dbReference>
<dbReference type="GO" id="GO:0031966">
    <property type="term" value="C:mitochondrial membrane"/>
    <property type="evidence" value="ECO:0007669"/>
    <property type="project" value="UniProtKB-SubCell"/>
</dbReference>
<feature type="compositionally biased region" description="Acidic residues" evidence="20">
    <location>
        <begin position="461"/>
        <end position="471"/>
    </location>
</feature>
<feature type="domain" description="FHA" evidence="21">
    <location>
        <begin position="28"/>
        <end position="85"/>
    </location>
</feature>
<dbReference type="GO" id="GO:0005789">
    <property type="term" value="C:endoplasmic reticulum membrane"/>
    <property type="evidence" value="ECO:0007669"/>
    <property type="project" value="UniProtKB-SubCell"/>
</dbReference>
<keyword evidence="9 19" id="KW-0175">Coiled coil</keyword>
<evidence type="ECO:0000256" key="15">
    <source>
        <dbReference type="ARBA" id="ARBA00060409"/>
    </source>
</evidence>
<feature type="region of interest" description="Disordered" evidence="20">
    <location>
        <begin position="439"/>
        <end position="471"/>
    </location>
</feature>
<keyword evidence="11" id="KW-0472">Membrane</keyword>
<evidence type="ECO:0000256" key="18">
    <source>
        <dbReference type="ARBA" id="ARBA00074026"/>
    </source>
</evidence>